<dbReference type="EMBL" id="JBHTAR010000011">
    <property type="protein sequence ID" value="MFC7200781.1"/>
    <property type="molecule type" value="Genomic_DNA"/>
</dbReference>
<dbReference type="RefSeq" id="WP_279527545.1">
    <property type="nucleotide sequence ID" value="NZ_CP122312.1"/>
</dbReference>
<gene>
    <name evidence="3" type="ORF">ACFQJ9_15410</name>
</gene>
<dbReference type="InterPro" id="IPR055768">
    <property type="entry name" value="DUF7344"/>
</dbReference>
<evidence type="ECO:0000259" key="2">
    <source>
        <dbReference type="Pfam" id="PF24035"/>
    </source>
</evidence>
<evidence type="ECO:0000256" key="1">
    <source>
        <dbReference type="SAM" id="MobiDB-lite"/>
    </source>
</evidence>
<feature type="region of interest" description="Disordered" evidence="1">
    <location>
        <begin position="1"/>
        <end position="23"/>
    </location>
</feature>
<evidence type="ECO:0000313" key="3">
    <source>
        <dbReference type="EMBL" id="MFC7200781.1"/>
    </source>
</evidence>
<protein>
    <recommendedName>
        <fullName evidence="2">DUF7344 domain-containing protein</fullName>
    </recommendedName>
</protein>
<name>A0ABD5Z6J4_9EURY</name>
<comment type="caution">
    <text evidence="3">The sequence shown here is derived from an EMBL/GenBank/DDBJ whole genome shotgun (WGS) entry which is preliminary data.</text>
</comment>
<keyword evidence="4" id="KW-1185">Reference proteome</keyword>
<accession>A0ABD5Z6J4</accession>
<proteinExistence type="predicted"/>
<sequence>MTGHELPDPDCSTTRASDPFDTPATELRRRHALAVLRSYGALTLADLADEVAVREHGCPLPAIDPETVLDVYLSLYHDHVPALVNADAAVYDQERDLVAPRLALVS</sequence>
<dbReference type="Pfam" id="PF24035">
    <property type="entry name" value="DUF7344"/>
    <property type="match status" value="1"/>
</dbReference>
<feature type="domain" description="DUF7344" evidence="2">
    <location>
        <begin position="28"/>
        <end position="98"/>
    </location>
</feature>
<evidence type="ECO:0000313" key="4">
    <source>
        <dbReference type="Proteomes" id="UP001596447"/>
    </source>
</evidence>
<organism evidence="3 4">
    <name type="scientific">Halospeciosus flavus</name>
    <dbReference type="NCBI Taxonomy" id="3032283"/>
    <lineage>
        <taxon>Archaea</taxon>
        <taxon>Methanobacteriati</taxon>
        <taxon>Methanobacteriota</taxon>
        <taxon>Stenosarchaea group</taxon>
        <taxon>Halobacteria</taxon>
        <taxon>Halobacteriales</taxon>
        <taxon>Halobacteriaceae</taxon>
        <taxon>Halospeciosus</taxon>
    </lineage>
</organism>
<dbReference type="AlphaFoldDB" id="A0ABD5Z6J4"/>
<reference evidence="3 4" key="1">
    <citation type="journal article" date="2019" name="Int. J. Syst. Evol. Microbiol.">
        <title>The Global Catalogue of Microorganisms (GCM) 10K type strain sequencing project: providing services to taxonomists for standard genome sequencing and annotation.</title>
        <authorList>
            <consortium name="The Broad Institute Genomics Platform"/>
            <consortium name="The Broad Institute Genome Sequencing Center for Infectious Disease"/>
            <person name="Wu L."/>
            <person name="Ma J."/>
        </authorList>
    </citation>
    <scope>NUCLEOTIDE SEQUENCE [LARGE SCALE GENOMIC DNA]</scope>
    <source>
        <strain evidence="3 4">XZGYJ-43</strain>
    </source>
</reference>
<dbReference type="Proteomes" id="UP001596447">
    <property type="component" value="Unassembled WGS sequence"/>
</dbReference>